<dbReference type="Gene3D" id="1.25.40.10">
    <property type="entry name" value="Tetratricopeptide repeat domain"/>
    <property type="match status" value="4"/>
</dbReference>
<reference evidence="3" key="1">
    <citation type="submission" date="2015-07" db="EMBL/GenBank/DDBJ databases">
        <title>Transcriptome Assembly of Anthurium amnicola.</title>
        <authorList>
            <person name="Suzuki J."/>
        </authorList>
    </citation>
    <scope>NUCLEOTIDE SEQUENCE</scope>
</reference>
<dbReference type="InterPro" id="IPR051240">
    <property type="entry name" value="Mito_RNA-Proc/Resp"/>
</dbReference>
<feature type="repeat" description="PPR" evidence="2">
    <location>
        <begin position="155"/>
        <end position="189"/>
    </location>
</feature>
<feature type="repeat" description="PPR" evidence="2">
    <location>
        <begin position="433"/>
        <end position="468"/>
    </location>
</feature>
<organism evidence="3">
    <name type="scientific">Anthurium amnicola</name>
    <dbReference type="NCBI Taxonomy" id="1678845"/>
    <lineage>
        <taxon>Eukaryota</taxon>
        <taxon>Viridiplantae</taxon>
        <taxon>Streptophyta</taxon>
        <taxon>Embryophyta</taxon>
        <taxon>Tracheophyta</taxon>
        <taxon>Spermatophyta</taxon>
        <taxon>Magnoliopsida</taxon>
        <taxon>Liliopsida</taxon>
        <taxon>Araceae</taxon>
        <taxon>Pothoideae</taxon>
        <taxon>Potheae</taxon>
        <taxon>Anthurium</taxon>
    </lineage>
</organism>
<keyword evidence="1" id="KW-0677">Repeat</keyword>
<evidence type="ECO:0000256" key="1">
    <source>
        <dbReference type="ARBA" id="ARBA00022737"/>
    </source>
</evidence>
<dbReference type="PROSITE" id="PS51375">
    <property type="entry name" value="PPR"/>
    <property type="match status" value="7"/>
</dbReference>
<dbReference type="Pfam" id="PF13041">
    <property type="entry name" value="PPR_2"/>
    <property type="match status" value="3"/>
</dbReference>
<dbReference type="Pfam" id="PF01535">
    <property type="entry name" value="PPR"/>
    <property type="match status" value="3"/>
</dbReference>
<evidence type="ECO:0000313" key="3">
    <source>
        <dbReference type="EMBL" id="JAT44620.1"/>
    </source>
</evidence>
<dbReference type="AlphaFoldDB" id="A0A1D1XQE5"/>
<sequence length="524" mass="60890">MVLRRLFGNLHFRQHWFHISNSRHNLALSILPQSFFRLRSVGLVDQVEQESSIVEDVNDICRVLSDFRGPHHDIESALNGFSGKISVDVVEQVLKRCRNLGVSAHRFFLWVGKLPGFSHSRIGYHILVDILGSCKEFPLVWDFLLEMRDSKREIRPEIFWIIFRSYCRAHLPADAERAFKKMEEFGVKPDIEDFHQLLTSLCQNNFVNEAQEIFEKWKSDFDICPKTYSILMKGWGNFSNSDESRKLFDGMLKRCTPDVIAYNTLMGCLCQSGKVNEAYEVFREMRHHGFHPNAASYAVFLRASCEANDVHSAVKILERMRRYNLVPNVFTYNCIIKLFCKREKVDEAYGLLDEMIERGLQPDSWSFNTILAVHCQLCEVKKAHRLLSRMDGNSCLPDKHTYNMLLKMLINVGRTDRAMEVWEGMGGRGFYPAVSTYAVMIQGLCRKRGRIEDACRYFEMMVDEGIPPYLNTCELLRNCLLHLRMRERVHVLAIKMQQSTSCTIQELSNVMVNKSMILSKKNDF</sequence>
<dbReference type="PANTHER" id="PTHR47933:SF11">
    <property type="entry name" value="PENTATRICOPEPTIDE REPEAT-CONTAINING PROTEIN 2"/>
    <property type="match status" value="1"/>
</dbReference>
<feature type="repeat" description="PPR" evidence="2">
    <location>
        <begin position="398"/>
        <end position="432"/>
    </location>
</feature>
<feature type="repeat" description="PPR" evidence="2">
    <location>
        <begin position="293"/>
        <end position="327"/>
    </location>
</feature>
<name>A0A1D1XQE5_9ARAE</name>
<dbReference type="GO" id="GO:0003729">
    <property type="term" value="F:mRNA binding"/>
    <property type="evidence" value="ECO:0007669"/>
    <property type="project" value="TreeGrafter"/>
</dbReference>
<evidence type="ECO:0000256" key="2">
    <source>
        <dbReference type="PROSITE-ProRule" id="PRU00708"/>
    </source>
</evidence>
<dbReference type="NCBIfam" id="TIGR00756">
    <property type="entry name" value="PPR"/>
    <property type="match status" value="7"/>
</dbReference>
<dbReference type="PANTHER" id="PTHR47933">
    <property type="entry name" value="PENTATRICOPEPTIDE REPEAT-CONTAINING PROTEIN 1, MITOCHONDRIAL"/>
    <property type="match status" value="1"/>
</dbReference>
<protein>
    <submittedName>
        <fullName evidence="3">Pentatricopeptide repeat-containing protein At1g52640, mitochondrial</fullName>
    </submittedName>
</protein>
<dbReference type="InterPro" id="IPR011990">
    <property type="entry name" value="TPR-like_helical_dom_sf"/>
</dbReference>
<feature type="repeat" description="PPR" evidence="2">
    <location>
        <begin position="328"/>
        <end position="362"/>
    </location>
</feature>
<dbReference type="SUPFAM" id="SSF48452">
    <property type="entry name" value="TPR-like"/>
    <property type="match status" value="1"/>
</dbReference>
<feature type="repeat" description="PPR" evidence="2">
    <location>
        <begin position="363"/>
        <end position="397"/>
    </location>
</feature>
<gene>
    <name evidence="3" type="primary">At1g52640_2</name>
    <name evidence="3" type="ORF">g.128185</name>
</gene>
<proteinExistence type="predicted"/>
<dbReference type="InterPro" id="IPR002885">
    <property type="entry name" value="PPR_rpt"/>
</dbReference>
<dbReference type="EMBL" id="GDJX01023316">
    <property type="protein sequence ID" value="JAT44620.1"/>
    <property type="molecule type" value="Transcribed_RNA"/>
</dbReference>
<accession>A0A1D1XQE5</accession>
<feature type="repeat" description="PPR" evidence="2">
    <location>
        <begin position="258"/>
        <end position="292"/>
    </location>
</feature>